<proteinExistence type="predicted"/>
<protein>
    <submittedName>
        <fullName evidence="1">Uncharacterized protein</fullName>
    </submittedName>
</protein>
<dbReference type="EMBL" id="GEZM01087171">
    <property type="protein sequence ID" value="JAV58871.1"/>
    <property type="molecule type" value="Transcribed_RNA"/>
</dbReference>
<accession>A0A1Y1KBI0</accession>
<sequence>MSWMVYAEESWTKSVDFVTAVRRLKQHFSALAFDAEHEAIYGRGEYSPEECQAIAAKYELGEAICDSYLSYKICDECIIRKLRDAKLEQFSEQLQAWKDESSESGEEC</sequence>
<name>A0A1Y1KBI0_PHOPY</name>
<dbReference type="EMBL" id="GEZM01087170">
    <property type="protein sequence ID" value="JAV58872.1"/>
    <property type="molecule type" value="Transcribed_RNA"/>
</dbReference>
<evidence type="ECO:0000313" key="1">
    <source>
        <dbReference type="EMBL" id="JAV58872.1"/>
    </source>
</evidence>
<organism evidence="1">
    <name type="scientific">Photinus pyralis</name>
    <name type="common">Common eastern firefly</name>
    <name type="synonym">Lampyris pyralis</name>
    <dbReference type="NCBI Taxonomy" id="7054"/>
    <lineage>
        <taxon>Eukaryota</taxon>
        <taxon>Metazoa</taxon>
        <taxon>Ecdysozoa</taxon>
        <taxon>Arthropoda</taxon>
        <taxon>Hexapoda</taxon>
        <taxon>Insecta</taxon>
        <taxon>Pterygota</taxon>
        <taxon>Neoptera</taxon>
        <taxon>Endopterygota</taxon>
        <taxon>Coleoptera</taxon>
        <taxon>Polyphaga</taxon>
        <taxon>Elateriformia</taxon>
        <taxon>Elateroidea</taxon>
        <taxon>Lampyridae</taxon>
        <taxon>Lampyrinae</taxon>
        <taxon>Photinus</taxon>
    </lineage>
</organism>
<reference evidence="1" key="1">
    <citation type="journal article" date="2016" name="Sci. Rep.">
        <title>Molecular characterization of firefly nuptial gifts: a multi-omics approach sheds light on postcopulatory sexual selection.</title>
        <authorList>
            <person name="Al-Wathiqui N."/>
            <person name="Fallon T.R."/>
            <person name="South A."/>
            <person name="Weng J.K."/>
            <person name="Lewis S.M."/>
        </authorList>
    </citation>
    <scope>NUCLEOTIDE SEQUENCE</scope>
</reference>
<dbReference type="AlphaFoldDB" id="A0A1Y1KBI0"/>